<dbReference type="SUPFAM" id="SSF53756">
    <property type="entry name" value="UDP-Glycosyltransferase/glycogen phosphorylase"/>
    <property type="match status" value="1"/>
</dbReference>
<evidence type="ECO:0000313" key="4">
    <source>
        <dbReference type="Proteomes" id="UP000032668"/>
    </source>
</evidence>
<name>A0A0D6PAL3_9PROT</name>
<dbReference type="InterPro" id="IPR028098">
    <property type="entry name" value="Glyco_trans_4-like_N"/>
</dbReference>
<dbReference type="PANTHER" id="PTHR12526">
    <property type="entry name" value="GLYCOSYLTRANSFERASE"/>
    <property type="match status" value="1"/>
</dbReference>
<dbReference type="EMBL" id="BANC01000007">
    <property type="protein sequence ID" value="GAN78790.1"/>
    <property type="molecule type" value="Genomic_DNA"/>
</dbReference>
<comment type="caution">
    <text evidence="3">The sequence shown here is derived from an EMBL/GenBank/DDBJ whole genome shotgun (WGS) entry which is preliminary data.</text>
</comment>
<dbReference type="InterPro" id="IPR001296">
    <property type="entry name" value="Glyco_trans_1"/>
</dbReference>
<evidence type="ECO:0000259" key="2">
    <source>
        <dbReference type="Pfam" id="PF13477"/>
    </source>
</evidence>
<keyword evidence="4" id="KW-1185">Reference proteome</keyword>
<feature type="domain" description="Glycosyl transferase family 1" evidence="1">
    <location>
        <begin position="190"/>
        <end position="351"/>
    </location>
</feature>
<proteinExistence type="predicted"/>
<dbReference type="Proteomes" id="UP000032668">
    <property type="component" value="Unassembled WGS sequence"/>
</dbReference>
<evidence type="ECO:0000259" key="1">
    <source>
        <dbReference type="Pfam" id="PF00534"/>
    </source>
</evidence>
<dbReference type="STRING" id="1120923.SAMN02746095_01253"/>
<sequence>MSDKRPTLIFLLMEDWFFASHFWARGMAARAAGWRVILVSRQSAAAREIEASGIEFIPANLDRKRLNPFAELAFSFWLARLYKRLQPDMVHHVALKPIIFGGIAARLARVPAVVNAPVGLGFVFSSDKLLAKLLKPLVKYGLRLTMSPRRGIAIFENPDDLNAMVEGGMVERARTRLIRGAGVDVTRFAPTPAPDGPVRIVLAARMIQEKGIPDFVSAARRLKGQAEFCLAGAPDLSNHNPVTEAELKDWEAEGVIKWLGPVKDIAGLLRQTHIFTLPSTYREGLPKAVLEAMSAGLPVVATDIPGCREAVVNNETGFLVPPRTPQALADALETLINDPALRARFGAAGRARIEQSFSDAIVCQSTLDIYETLRKDQP</sequence>
<evidence type="ECO:0000313" key="3">
    <source>
        <dbReference type="EMBL" id="GAN78790.1"/>
    </source>
</evidence>
<gene>
    <name evidence="3" type="ORF">Aam_007_077</name>
</gene>
<dbReference type="RefSeq" id="WP_048877269.1">
    <property type="nucleotide sequence ID" value="NZ_BANC01000007.1"/>
</dbReference>
<protein>
    <submittedName>
        <fullName evidence="3">Glycosyl transferase</fullName>
    </submittedName>
</protein>
<keyword evidence="3" id="KW-0808">Transferase</keyword>
<dbReference type="GO" id="GO:0016757">
    <property type="term" value="F:glycosyltransferase activity"/>
    <property type="evidence" value="ECO:0007669"/>
    <property type="project" value="InterPro"/>
</dbReference>
<dbReference type="Gene3D" id="3.40.50.2000">
    <property type="entry name" value="Glycogen Phosphorylase B"/>
    <property type="match status" value="2"/>
</dbReference>
<dbReference type="CDD" id="cd03808">
    <property type="entry name" value="GT4_CapM-like"/>
    <property type="match status" value="1"/>
</dbReference>
<dbReference type="Pfam" id="PF00534">
    <property type="entry name" value="Glycos_transf_1"/>
    <property type="match status" value="1"/>
</dbReference>
<dbReference type="PANTHER" id="PTHR12526:SF638">
    <property type="entry name" value="SPORE COAT PROTEIN SA"/>
    <property type="match status" value="1"/>
</dbReference>
<feature type="domain" description="Glycosyltransferase subfamily 4-like N-terminal" evidence="2">
    <location>
        <begin position="10"/>
        <end position="143"/>
    </location>
</feature>
<dbReference type="Pfam" id="PF13477">
    <property type="entry name" value="Glyco_trans_4_2"/>
    <property type="match status" value="1"/>
</dbReference>
<reference evidence="3 4" key="1">
    <citation type="submission" date="2012-11" db="EMBL/GenBank/DDBJ databases">
        <title>Whole genome sequence of Acidocella aminolytica 101 = DSM 11237.</title>
        <authorList>
            <person name="Azuma Y."/>
            <person name="Higashiura N."/>
            <person name="Hirakawa H."/>
            <person name="Matsushita K."/>
        </authorList>
    </citation>
    <scope>NUCLEOTIDE SEQUENCE [LARGE SCALE GENOMIC DNA]</scope>
    <source>
        <strain evidence="4">101 / DSM 11237</strain>
    </source>
</reference>
<accession>A0A0D6PAL3</accession>
<organism evidence="3 4">
    <name type="scientific">Acidocella aminolytica 101 = DSM 11237</name>
    <dbReference type="NCBI Taxonomy" id="1120923"/>
    <lineage>
        <taxon>Bacteria</taxon>
        <taxon>Pseudomonadati</taxon>
        <taxon>Pseudomonadota</taxon>
        <taxon>Alphaproteobacteria</taxon>
        <taxon>Acetobacterales</taxon>
        <taxon>Acidocellaceae</taxon>
        <taxon>Acidocella</taxon>
    </lineage>
</organism>
<dbReference type="OrthoDB" id="9790710at2"/>
<dbReference type="AlphaFoldDB" id="A0A0D6PAL3"/>